<feature type="region of interest" description="Disordered" evidence="4">
    <location>
        <begin position="1027"/>
        <end position="1070"/>
    </location>
</feature>
<comment type="caution">
    <text evidence="6">The sequence shown here is derived from an EMBL/GenBank/DDBJ whole genome shotgun (WGS) entry which is preliminary data.</text>
</comment>
<dbReference type="InterPro" id="IPR044974">
    <property type="entry name" value="Disease_R_plants"/>
</dbReference>
<dbReference type="Pfam" id="PF07839">
    <property type="entry name" value="CaM_binding"/>
    <property type="match status" value="1"/>
</dbReference>
<dbReference type="Gene3D" id="3.40.50.300">
    <property type="entry name" value="P-loop containing nucleotide triphosphate hydrolases"/>
    <property type="match status" value="1"/>
</dbReference>
<keyword evidence="7" id="KW-1185">Reference proteome</keyword>
<keyword evidence="2" id="KW-0547">Nucleotide-binding</keyword>
<dbReference type="STRING" id="22663.A0A2I0J679"/>
<keyword evidence="1" id="KW-0677">Repeat</keyword>
<feature type="compositionally biased region" description="Basic and acidic residues" evidence="4">
    <location>
        <begin position="1047"/>
        <end position="1070"/>
    </location>
</feature>
<dbReference type="Pfam" id="PF23598">
    <property type="entry name" value="LRR_14"/>
    <property type="match status" value="1"/>
</dbReference>
<reference evidence="6 7" key="1">
    <citation type="submission" date="2017-11" db="EMBL/GenBank/DDBJ databases">
        <title>De-novo sequencing of pomegranate (Punica granatum L.) genome.</title>
        <authorList>
            <person name="Akparov Z."/>
            <person name="Amiraslanov A."/>
            <person name="Hajiyeva S."/>
            <person name="Abbasov M."/>
            <person name="Kaur K."/>
            <person name="Hamwieh A."/>
            <person name="Solovyev V."/>
            <person name="Salamov A."/>
            <person name="Braich B."/>
            <person name="Kosarev P."/>
            <person name="Mahmoud A."/>
            <person name="Hajiyev E."/>
            <person name="Babayeva S."/>
            <person name="Izzatullayeva V."/>
            <person name="Mammadov A."/>
            <person name="Mammadov A."/>
            <person name="Sharifova S."/>
            <person name="Ojaghi J."/>
            <person name="Eynullazada K."/>
            <person name="Bayramov B."/>
            <person name="Abdulazimova A."/>
            <person name="Shahmuradov I."/>
        </authorList>
    </citation>
    <scope>NUCLEOTIDE SEQUENCE [LARGE SCALE GENOMIC DNA]</scope>
    <source>
        <strain evidence="7">cv. AG2017</strain>
        <tissue evidence="6">Leaf</tissue>
    </source>
</reference>
<dbReference type="InterPro" id="IPR058922">
    <property type="entry name" value="WHD_DRP"/>
</dbReference>
<dbReference type="Pfam" id="PF00931">
    <property type="entry name" value="NB-ARC"/>
    <property type="match status" value="1"/>
</dbReference>
<name>A0A2I0J679_PUNGR</name>
<feature type="domain" description="Calmodulin-binding" evidence="5">
    <location>
        <begin position="919"/>
        <end position="1021"/>
    </location>
</feature>
<gene>
    <name evidence="6" type="ORF">CRG98_027890</name>
</gene>
<evidence type="ECO:0000256" key="1">
    <source>
        <dbReference type="ARBA" id="ARBA00022737"/>
    </source>
</evidence>
<evidence type="ECO:0000256" key="4">
    <source>
        <dbReference type="SAM" id="MobiDB-lite"/>
    </source>
</evidence>
<evidence type="ECO:0000259" key="5">
    <source>
        <dbReference type="SMART" id="SM01054"/>
    </source>
</evidence>
<sequence length="1164" mass="133339">MAESIVSFAVERVRDLLIEEAKFLWEVEGQVKDMQKELKRIQCFLKDADRRQDEDEVIHNWVSEIRDIAYDAEDVTETYILKVTLNKEKAGSNYLKLLTGYLTKCVCVDVHKAGNEIVDIKSKISSLTASMQTYGIRPIKEGESLRSCYRKQQKTNQSHAHVEEDFVGMEDSIKDMVGEMVKRGRQHRVVSICGMGGRGKTSLAKKVYSHEEVRRNFDCFAWTCVSQQYQVKEILVEILIEFIPDQRKEILEMREQELLKTLYIAQQKKRCLVVLDDVWTTEAWDNLKGAFPMENTSSKILLTTRNQTIAKYVDPHCFVHEPRYLSEKESWELLMRKAFPGRADPTIHPEMERLGKNMLRQSGGLPLAVIVLGGVLAKKKTLSEWETVQRNIDLDLQKGRIEVSKVLALSYEDLPYHLKPCFLYFANFPEDVAIPARKLVHMWIAEGFFPSTASGGKGERTIEDVAEHSLNELVNRGLVQARVSKSTGKIKTCHLHDLMRDLCILKAKEENFLDVINLQKINETTDSSSAFKVRRLSIYLNGEDGIEGYPPSVTSKLGETSHLRALILFDPKGCGMKSWEQMQTLYLNYEFLRVLDLEGFYSLAGALPKSVGDLVHLRYLNLRNTRVEELPVSLGNLECMETLDLRVSRAGAVLVPDVLWKMKRLKYLYLPLQFSVRGSEKLQLHSLKHLETLKNFSPTMCEVKDLEKLTNLRRLTFCPLEGTEGLEQVLKLGGITLKRIRCTSFKITWTFPEPNLGQLSGYRHPCNLFLQGSIQKLPEDKHFPNRIRKLILKKSKLEEDPMPKLEKLQNLIVLHLLEDAFMVKEMACSSQGFPQLRSLLLSELSCLEGWKVAEGALACLSHLGVANCARMRRVVPEGLSFVADRQKLDFVYVAAGNRGRFRVVREGKRWVYHRDNGVVVREVQAERDASAEERKSAEEWMLDYAPQQAERDASAEERKSAEERILDYAPQQAERDASAEERKSAEEWMLDYALQQVTSKLAPARRRKIALLVEAFETVAPMPPLVDADREESEEMEADVPGEEETEHDKSLNSDDFNTREQKDPALERDRAIALVVETEKRVKRWIADVPGKEETEHHKSLNSDDYNLREQKDPAPEPETGAVARLPGQEQARRGFRARLLPVLRVLQFISLLRALPRFNPRQ</sequence>
<dbReference type="AlphaFoldDB" id="A0A2I0J679"/>
<dbReference type="InterPro" id="IPR002182">
    <property type="entry name" value="NB-ARC"/>
</dbReference>
<dbReference type="SUPFAM" id="SSF52540">
    <property type="entry name" value="P-loop containing nucleoside triphosphate hydrolases"/>
    <property type="match status" value="1"/>
</dbReference>
<dbReference type="GO" id="GO:0098542">
    <property type="term" value="P:defense response to other organism"/>
    <property type="evidence" value="ECO:0007669"/>
    <property type="project" value="TreeGrafter"/>
</dbReference>
<dbReference type="InterPro" id="IPR032675">
    <property type="entry name" value="LRR_dom_sf"/>
</dbReference>
<dbReference type="EMBL" id="PGOL01001995">
    <property type="protein sequence ID" value="PKI51727.1"/>
    <property type="molecule type" value="Genomic_DNA"/>
</dbReference>
<dbReference type="PRINTS" id="PR00364">
    <property type="entry name" value="DISEASERSIST"/>
</dbReference>
<feature type="region of interest" description="Disordered" evidence="4">
    <location>
        <begin position="1088"/>
        <end position="1132"/>
    </location>
</feature>
<keyword evidence="3" id="KW-0611">Plant defense</keyword>
<evidence type="ECO:0000313" key="7">
    <source>
        <dbReference type="Proteomes" id="UP000233551"/>
    </source>
</evidence>
<organism evidence="6 7">
    <name type="scientific">Punica granatum</name>
    <name type="common">Pomegranate</name>
    <dbReference type="NCBI Taxonomy" id="22663"/>
    <lineage>
        <taxon>Eukaryota</taxon>
        <taxon>Viridiplantae</taxon>
        <taxon>Streptophyta</taxon>
        <taxon>Embryophyta</taxon>
        <taxon>Tracheophyta</taxon>
        <taxon>Spermatophyta</taxon>
        <taxon>Magnoliopsida</taxon>
        <taxon>eudicotyledons</taxon>
        <taxon>Gunneridae</taxon>
        <taxon>Pentapetalae</taxon>
        <taxon>rosids</taxon>
        <taxon>malvids</taxon>
        <taxon>Myrtales</taxon>
        <taxon>Lythraceae</taxon>
        <taxon>Punica</taxon>
    </lineage>
</organism>
<dbReference type="InterPro" id="IPR042197">
    <property type="entry name" value="Apaf_helical"/>
</dbReference>
<feature type="compositionally biased region" description="Basic and acidic residues" evidence="4">
    <location>
        <begin position="1091"/>
        <end position="1116"/>
    </location>
</feature>
<dbReference type="Gene3D" id="1.10.8.430">
    <property type="entry name" value="Helical domain of apoptotic protease-activating factors"/>
    <property type="match status" value="1"/>
</dbReference>
<dbReference type="PANTHER" id="PTHR23155:SF1185">
    <property type="entry name" value="DISEASE RESISTANCE RPP8-LIKE PROTEIN 3-RELATED"/>
    <property type="match status" value="1"/>
</dbReference>
<feature type="region of interest" description="Disordered" evidence="4">
    <location>
        <begin position="944"/>
        <end position="980"/>
    </location>
</feature>
<dbReference type="FunFam" id="3.40.50.300:FF:001091">
    <property type="entry name" value="Probable disease resistance protein At1g61300"/>
    <property type="match status" value="1"/>
</dbReference>
<dbReference type="InterPro" id="IPR055414">
    <property type="entry name" value="LRR_R13L4/SHOC2-like"/>
</dbReference>
<dbReference type="InterPro" id="IPR036388">
    <property type="entry name" value="WH-like_DNA-bd_sf"/>
</dbReference>
<dbReference type="Proteomes" id="UP000233551">
    <property type="component" value="Unassembled WGS sequence"/>
</dbReference>
<dbReference type="Pfam" id="PF23559">
    <property type="entry name" value="WHD_DRP"/>
    <property type="match status" value="1"/>
</dbReference>
<dbReference type="Gene3D" id="1.10.10.10">
    <property type="entry name" value="Winged helix-like DNA-binding domain superfamily/Winged helix DNA-binding domain"/>
    <property type="match status" value="1"/>
</dbReference>
<dbReference type="Pfam" id="PF18052">
    <property type="entry name" value="Rx_N"/>
    <property type="match status" value="1"/>
</dbReference>
<evidence type="ECO:0000256" key="3">
    <source>
        <dbReference type="ARBA" id="ARBA00022821"/>
    </source>
</evidence>
<dbReference type="GO" id="GO:0043531">
    <property type="term" value="F:ADP binding"/>
    <property type="evidence" value="ECO:0007669"/>
    <property type="project" value="InterPro"/>
</dbReference>
<dbReference type="SUPFAM" id="SSF52058">
    <property type="entry name" value="L domain-like"/>
    <property type="match status" value="1"/>
</dbReference>
<dbReference type="InterPro" id="IPR012417">
    <property type="entry name" value="CaM-bd_dom_pln"/>
</dbReference>
<dbReference type="FunFam" id="1.10.10.10:FF:000322">
    <property type="entry name" value="Probable disease resistance protein At1g63360"/>
    <property type="match status" value="1"/>
</dbReference>
<dbReference type="Gene3D" id="1.20.5.4130">
    <property type="match status" value="1"/>
</dbReference>
<accession>A0A2I0J679</accession>
<proteinExistence type="predicted"/>
<dbReference type="InterPro" id="IPR027417">
    <property type="entry name" value="P-loop_NTPase"/>
</dbReference>
<feature type="compositionally biased region" description="Basic and acidic residues" evidence="4">
    <location>
        <begin position="949"/>
        <end position="966"/>
    </location>
</feature>
<dbReference type="InterPro" id="IPR041118">
    <property type="entry name" value="Rx_N"/>
</dbReference>
<dbReference type="InterPro" id="IPR038005">
    <property type="entry name" value="RX-like_CC"/>
</dbReference>
<evidence type="ECO:0000256" key="2">
    <source>
        <dbReference type="ARBA" id="ARBA00022741"/>
    </source>
</evidence>
<protein>
    <recommendedName>
        <fullName evidence="5">Calmodulin-binding domain-containing protein</fullName>
    </recommendedName>
</protein>
<dbReference type="GO" id="GO:0005516">
    <property type="term" value="F:calmodulin binding"/>
    <property type="evidence" value="ECO:0007669"/>
    <property type="project" value="InterPro"/>
</dbReference>
<dbReference type="PANTHER" id="PTHR23155">
    <property type="entry name" value="DISEASE RESISTANCE PROTEIN RP"/>
    <property type="match status" value="1"/>
</dbReference>
<feature type="compositionally biased region" description="Acidic residues" evidence="4">
    <location>
        <begin position="1029"/>
        <end position="1046"/>
    </location>
</feature>
<dbReference type="Gene3D" id="3.80.10.10">
    <property type="entry name" value="Ribonuclease Inhibitor"/>
    <property type="match status" value="1"/>
</dbReference>
<dbReference type="CDD" id="cd14798">
    <property type="entry name" value="RX-CC_like"/>
    <property type="match status" value="1"/>
</dbReference>
<evidence type="ECO:0000313" key="6">
    <source>
        <dbReference type="EMBL" id="PKI51727.1"/>
    </source>
</evidence>
<dbReference type="SMART" id="SM01054">
    <property type="entry name" value="CaM_binding"/>
    <property type="match status" value="1"/>
</dbReference>